<evidence type="ECO:0000313" key="4">
    <source>
        <dbReference type="Proteomes" id="UP000305095"/>
    </source>
</evidence>
<dbReference type="PANTHER" id="PTHR45947:SF3">
    <property type="entry name" value="SULFOQUINOVOSYL TRANSFERASE SQD2"/>
    <property type="match status" value="1"/>
</dbReference>
<feature type="region of interest" description="Disordered" evidence="1">
    <location>
        <begin position="405"/>
        <end position="434"/>
    </location>
</feature>
<dbReference type="CDD" id="cd03794">
    <property type="entry name" value="GT4_WbuB-like"/>
    <property type="match status" value="1"/>
</dbReference>
<organism evidence="3 4">
    <name type="scientific">Bradyrhizobium elkanii</name>
    <dbReference type="NCBI Taxonomy" id="29448"/>
    <lineage>
        <taxon>Bacteria</taxon>
        <taxon>Pseudomonadati</taxon>
        <taxon>Pseudomonadota</taxon>
        <taxon>Alphaproteobacteria</taxon>
        <taxon>Hyphomicrobiales</taxon>
        <taxon>Nitrobacteraceae</taxon>
        <taxon>Bradyrhizobium</taxon>
    </lineage>
</organism>
<evidence type="ECO:0000256" key="1">
    <source>
        <dbReference type="SAM" id="MobiDB-lite"/>
    </source>
</evidence>
<dbReference type="AlphaFoldDB" id="A0A4U6S925"/>
<dbReference type="Gene3D" id="3.40.50.2000">
    <property type="entry name" value="Glycogen Phosphorylase B"/>
    <property type="match status" value="2"/>
</dbReference>
<sequence length="434" mass="48561">MSRAEPSPRRILIIVENLPVPFDRRVWCEATSLRKAGYEVSVICPKGRGHDESYECLEGIHIYRHPMPVEARGIAAYLIEYPVALFWETLLAIKVAWKHGFDVIQGCNPPDLIFLIGLLFKLGGKRFVFDHHDVNPELYEAKFGRRDMFWQLLRLVEFLTFKTASISIATNESYREIAIARGGMPANRVFVVRSGPNLDRVRTRPADPAWRRSRRHSVGYVGVIGQSEGIDLLLQSIGHIVHDLGRTDIQFNIAGTGPEWNAVVKLCEEMQLSDYVNFTGAIADDALFTMLSTADVCVNPDRVTPMNDISTMNKIMEYMALGRPIVQFDVREGRRSALDASLYAAKNDPRDFASKIIALIDDPSLRRTMGAFGRNRVERALSWTHEEPKLLAAYESLFGGKVPAQSRIPRAHAPAERPTSQPSSANAAAGRASS</sequence>
<feature type="compositionally biased region" description="Low complexity" evidence="1">
    <location>
        <begin position="423"/>
        <end position="434"/>
    </location>
</feature>
<protein>
    <submittedName>
        <fullName evidence="3">Glycosyltransferase family 4 protein</fullName>
    </submittedName>
</protein>
<comment type="caution">
    <text evidence="3">The sequence shown here is derived from an EMBL/GenBank/DDBJ whole genome shotgun (WGS) entry which is preliminary data.</text>
</comment>
<dbReference type="GO" id="GO:0016758">
    <property type="term" value="F:hexosyltransferase activity"/>
    <property type="evidence" value="ECO:0007669"/>
    <property type="project" value="TreeGrafter"/>
</dbReference>
<dbReference type="InterPro" id="IPR050194">
    <property type="entry name" value="Glycosyltransferase_grp1"/>
</dbReference>
<dbReference type="Pfam" id="PF13439">
    <property type="entry name" value="Glyco_transf_4"/>
    <property type="match status" value="1"/>
</dbReference>
<name>A0A4U6S925_BRAEL</name>
<dbReference type="PANTHER" id="PTHR45947">
    <property type="entry name" value="SULFOQUINOVOSYL TRANSFERASE SQD2"/>
    <property type="match status" value="1"/>
</dbReference>
<evidence type="ECO:0000259" key="2">
    <source>
        <dbReference type="Pfam" id="PF13439"/>
    </source>
</evidence>
<keyword evidence="3" id="KW-0808">Transferase</keyword>
<reference evidence="3 4" key="1">
    <citation type="submission" date="2019-05" db="EMBL/GenBank/DDBJ databases">
        <title>Draft Genome of Bradyrhizobium elkanii strain SEMIA 938, Used in Commercial Inoculants for Lupinus spp. in Brazil.</title>
        <authorList>
            <person name="Hungria M."/>
            <person name="Delamuta J.R.M."/>
            <person name="Ribeiro R.A."/>
            <person name="Nogueira M.A."/>
        </authorList>
    </citation>
    <scope>NUCLEOTIDE SEQUENCE [LARGE SCALE GENOMIC DNA]</scope>
    <source>
        <strain evidence="3 4">Semia 938</strain>
    </source>
</reference>
<feature type="domain" description="Glycosyltransferase subfamily 4-like N-terminal" evidence="2">
    <location>
        <begin position="30"/>
        <end position="200"/>
    </location>
</feature>
<dbReference type="SUPFAM" id="SSF53756">
    <property type="entry name" value="UDP-Glycosyltransferase/glycogen phosphorylase"/>
    <property type="match status" value="1"/>
</dbReference>
<dbReference type="InterPro" id="IPR028098">
    <property type="entry name" value="Glyco_trans_4-like_N"/>
</dbReference>
<dbReference type="EMBL" id="SZZP01000001">
    <property type="protein sequence ID" value="TKV83841.1"/>
    <property type="molecule type" value="Genomic_DNA"/>
</dbReference>
<dbReference type="Proteomes" id="UP000305095">
    <property type="component" value="Unassembled WGS sequence"/>
</dbReference>
<accession>A0A4U6S925</accession>
<evidence type="ECO:0000313" key="3">
    <source>
        <dbReference type="EMBL" id="TKV83841.1"/>
    </source>
</evidence>
<gene>
    <name evidence="3" type="ORF">FDV58_01180</name>
</gene>
<dbReference type="Pfam" id="PF13692">
    <property type="entry name" value="Glyco_trans_1_4"/>
    <property type="match status" value="1"/>
</dbReference>
<proteinExistence type="predicted"/>
<dbReference type="RefSeq" id="WP_137476403.1">
    <property type="nucleotide sequence ID" value="NZ_SZZP01000001.1"/>
</dbReference>